<evidence type="ECO:0000259" key="1">
    <source>
        <dbReference type="Pfam" id="PF13817"/>
    </source>
</evidence>
<dbReference type="InterPro" id="IPR039552">
    <property type="entry name" value="IS66_C"/>
</dbReference>
<accession>A0AA90UD05</accession>
<evidence type="ECO:0000313" key="2">
    <source>
        <dbReference type="EMBL" id="MQN11472.1"/>
    </source>
</evidence>
<organism evidence="2 3">
    <name type="scientific">Segatella copri</name>
    <dbReference type="NCBI Taxonomy" id="165179"/>
    <lineage>
        <taxon>Bacteria</taxon>
        <taxon>Pseudomonadati</taxon>
        <taxon>Bacteroidota</taxon>
        <taxon>Bacteroidia</taxon>
        <taxon>Bacteroidales</taxon>
        <taxon>Prevotellaceae</taxon>
        <taxon>Segatella</taxon>
    </lineage>
</organism>
<dbReference type="EMBL" id="VZCW01000032">
    <property type="protein sequence ID" value="MQN11472.1"/>
    <property type="molecule type" value="Genomic_DNA"/>
</dbReference>
<feature type="domain" description="Transposase IS66 C-terminal" evidence="1">
    <location>
        <begin position="23"/>
        <end position="59"/>
    </location>
</feature>
<comment type="caution">
    <text evidence="2">The sequence shown here is derived from an EMBL/GenBank/DDBJ whole genome shotgun (WGS) entry which is preliminary data.</text>
</comment>
<name>A0AA90UD05_9BACT</name>
<evidence type="ECO:0000313" key="3">
    <source>
        <dbReference type="Proteomes" id="UP000442105"/>
    </source>
</evidence>
<protein>
    <submittedName>
        <fullName evidence="2">Transposase domain-containing protein</fullName>
    </submittedName>
</protein>
<gene>
    <name evidence="2" type="ORF">F7D95_01280</name>
</gene>
<proteinExistence type="predicted"/>
<dbReference type="AlphaFoldDB" id="A0AA90UD05"/>
<dbReference type="Pfam" id="PF13817">
    <property type="entry name" value="DDE_Tnp_IS66_C"/>
    <property type="match status" value="1"/>
</dbReference>
<reference evidence="3" key="1">
    <citation type="submission" date="2019-09" db="EMBL/GenBank/DDBJ databases">
        <title>Distinct polysaccharide growth profiles of human intestinal Prevotella copri isolates.</title>
        <authorList>
            <person name="Fehlner-Peach H."/>
            <person name="Magnabosco C."/>
            <person name="Raghavan V."/>
            <person name="Scher J.U."/>
            <person name="Tett A."/>
            <person name="Cox L.M."/>
            <person name="Gottsegen C."/>
            <person name="Watters A."/>
            <person name="Wiltshire- Gordon J.D."/>
            <person name="Segata N."/>
            <person name="Bonneau R."/>
            <person name="Littman D.R."/>
        </authorList>
    </citation>
    <scope>NUCLEOTIDE SEQUENCE [LARGE SCALE GENOMIC DNA]</scope>
    <source>
        <strain evidence="3">iAQ1179</strain>
    </source>
</reference>
<dbReference type="Proteomes" id="UP000442105">
    <property type="component" value="Unassembled WGS sequence"/>
</dbReference>
<sequence>MSSIRTYINMSLQSGKRPAMMYSLFGVCKVLDKNPERWLCYVLKHIDSTPEDKIYTLLPEFWEDEEQ</sequence>